<organism evidence="1 2">
    <name type="scientific">Flammeovirga pectinis</name>
    <dbReference type="NCBI Taxonomy" id="2494373"/>
    <lineage>
        <taxon>Bacteria</taxon>
        <taxon>Pseudomonadati</taxon>
        <taxon>Bacteroidota</taxon>
        <taxon>Cytophagia</taxon>
        <taxon>Cytophagales</taxon>
        <taxon>Flammeovirgaceae</taxon>
        <taxon>Flammeovirga</taxon>
    </lineage>
</organism>
<evidence type="ECO:0000313" key="1">
    <source>
        <dbReference type="EMBL" id="AZQ61203.1"/>
    </source>
</evidence>
<dbReference type="Pfam" id="PF08713">
    <property type="entry name" value="DNA_alkylation"/>
    <property type="match status" value="1"/>
</dbReference>
<dbReference type="CDD" id="cd06561">
    <property type="entry name" value="AlkD_like"/>
    <property type="match status" value="1"/>
</dbReference>
<dbReference type="KEGG" id="fll:EI427_02895"/>
<gene>
    <name evidence="1" type="ORF">EI427_02895</name>
</gene>
<protein>
    <submittedName>
        <fullName evidence="1">DNA alkylation repair protein</fullName>
    </submittedName>
</protein>
<dbReference type="OrthoDB" id="1117222at2"/>
<dbReference type="AlphaFoldDB" id="A0A3Q9FNK1"/>
<dbReference type="Proteomes" id="UP000267268">
    <property type="component" value="Chromosome 1"/>
</dbReference>
<dbReference type="Gene3D" id="1.25.10.90">
    <property type="match status" value="1"/>
</dbReference>
<dbReference type="PANTHER" id="PTHR34070">
    <property type="entry name" value="ARMADILLO-TYPE FOLD"/>
    <property type="match status" value="1"/>
</dbReference>
<accession>A0A3Q9FNK1</accession>
<dbReference type="EMBL" id="CP034562">
    <property type="protein sequence ID" value="AZQ61203.1"/>
    <property type="molecule type" value="Genomic_DNA"/>
</dbReference>
<dbReference type="SUPFAM" id="SSF48371">
    <property type="entry name" value="ARM repeat"/>
    <property type="match status" value="1"/>
</dbReference>
<dbReference type="InterPro" id="IPR014825">
    <property type="entry name" value="DNA_alkylation"/>
</dbReference>
<evidence type="ECO:0000313" key="2">
    <source>
        <dbReference type="Proteomes" id="UP000267268"/>
    </source>
</evidence>
<keyword evidence="2" id="KW-1185">Reference proteome</keyword>
<proteinExistence type="predicted"/>
<dbReference type="RefSeq" id="WP_126611427.1">
    <property type="nucleotide sequence ID" value="NZ_CP034562.1"/>
</dbReference>
<reference evidence="1 2" key="1">
    <citation type="submission" date="2018-12" db="EMBL/GenBank/DDBJ databases">
        <title>Flammeovirga pectinis sp. nov., isolated from the gut of the Korean scallop, Patinopecten yessoensis.</title>
        <authorList>
            <person name="Bae J.-W."/>
            <person name="Jeong Y.-S."/>
            <person name="Kang W."/>
        </authorList>
    </citation>
    <scope>NUCLEOTIDE SEQUENCE [LARGE SCALE GENOMIC DNA]</scope>
    <source>
        <strain evidence="1 2">L12M1</strain>
    </source>
</reference>
<sequence length="241" mass="28876">MNRNKESEVYQELSNYSNEIKKEKAYLFFKAFDGGYGEGDEFMGVSVPNIKKVAKANYLSIHYHELELLLKNELHEMRMCALFMMIHHFEKKNSPISQEKIIELYLTNLHYVNNWDLVDCSAYKLLGRYIYEEKAEESLLFELSESSYLWKERVSVVATYYFIKRDSFTLAFRLCEHFLEHKHDLMNKATGWMLKEIGKRDQSAEEMFLRANYKHMTRTTLRYAIEKFEEPLRQSYLKSEI</sequence>
<dbReference type="InterPro" id="IPR016024">
    <property type="entry name" value="ARM-type_fold"/>
</dbReference>
<dbReference type="PANTHER" id="PTHR34070:SF1">
    <property type="entry name" value="DNA ALKYLATION REPAIR PROTEIN"/>
    <property type="match status" value="1"/>
</dbReference>
<name>A0A3Q9FNK1_9BACT</name>